<proteinExistence type="inferred from homology"/>
<dbReference type="PANTHER" id="PTHR13143:SF6">
    <property type="entry name" value="TETRATRICOPEPTIDE REPEAT PROTEIN 19, MITOCHONDRIAL"/>
    <property type="match status" value="1"/>
</dbReference>
<evidence type="ECO:0000256" key="1">
    <source>
        <dbReference type="ARBA" id="ARBA00004173"/>
    </source>
</evidence>
<keyword evidence="5" id="KW-0809">Transit peptide</keyword>
<dbReference type="GO" id="GO:0034551">
    <property type="term" value="P:mitochondrial respiratory chain complex III assembly"/>
    <property type="evidence" value="ECO:0007669"/>
    <property type="project" value="InterPro"/>
</dbReference>
<keyword evidence="9" id="KW-1185">Reference proteome</keyword>
<dbReference type="SUPFAM" id="SSF48452">
    <property type="entry name" value="TPR-like"/>
    <property type="match status" value="1"/>
</dbReference>
<dbReference type="AlphaFoldDB" id="A0A8S1D617"/>
<evidence type="ECO:0000256" key="4">
    <source>
        <dbReference type="ARBA" id="ARBA00022803"/>
    </source>
</evidence>
<evidence type="ECO:0000256" key="7">
    <source>
        <dbReference type="SAM" id="MobiDB-lite"/>
    </source>
</evidence>
<comment type="caution">
    <text evidence="8">The sequence shown here is derived from an EMBL/GenBank/DDBJ whole genome shotgun (WGS) entry which is preliminary data.</text>
</comment>
<feature type="compositionally biased region" description="Basic and acidic residues" evidence="7">
    <location>
        <begin position="10"/>
        <end position="19"/>
    </location>
</feature>
<evidence type="ECO:0000256" key="5">
    <source>
        <dbReference type="ARBA" id="ARBA00022946"/>
    </source>
</evidence>
<evidence type="ECO:0000313" key="8">
    <source>
        <dbReference type="EMBL" id="CAB3375888.1"/>
    </source>
</evidence>
<dbReference type="InterPro" id="IPR040395">
    <property type="entry name" value="TTC19"/>
</dbReference>
<comment type="similarity">
    <text evidence="2">Belongs to the TTC19 family.</text>
</comment>
<dbReference type="Proteomes" id="UP000494165">
    <property type="component" value="Unassembled WGS sequence"/>
</dbReference>
<evidence type="ECO:0000256" key="3">
    <source>
        <dbReference type="ARBA" id="ARBA00022737"/>
    </source>
</evidence>
<accession>A0A8S1D617</accession>
<dbReference type="GO" id="GO:0005743">
    <property type="term" value="C:mitochondrial inner membrane"/>
    <property type="evidence" value="ECO:0007669"/>
    <property type="project" value="TreeGrafter"/>
</dbReference>
<dbReference type="Gene3D" id="1.25.40.10">
    <property type="entry name" value="Tetratricopeptide repeat domain"/>
    <property type="match status" value="1"/>
</dbReference>
<keyword evidence="6" id="KW-0496">Mitochondrion</keyword>
<name>A0A8S1D617_9INSE</name>
<comment type="subcellular location">
    <subcellularLocation>
        <location evidence="1">Mitochondrion</location>
    </subcellularLocation>
</comment>
<evidence type="ECO:0008006" key="10">
    <source>
        <dbReference type="Google" id="ProtNLM"/>
    </source>
</evidence>
<dbReference type="OrthoDB" id="5986190at2759"/>
<gene>
    <name evidence="8" type="ORF">CLODIP_2_CD12983</name>
</gene>
<organism evidence="8 9">
    <name type="scientific">Cloeon dipterum</name>
    <dbReference type="NCBI Taxonomy" id="197152"/>
    <lineage>
        <taxon>Eukaryota</taxon>
        <taxon>Metazoa</taxon>
        <taxon>Ecdysozoa</taxon>
        <taxon>Arthropoda</taxon>
        <taxon>Hexapoda</taxon>
        <taxon>Insecta</taxon>
        <taxon>Pterygota</taxon>
        <taxon>Palaeoptera</taxon>
        <taxon>Ephemeroptera</taxon>
        <taxon>Pisciforma</taxon>
        <taxon>Baetidae</taxon>
        <taxon>Cloeon</taxon>
    </lineage>
</organism>
<reference evidence="8 9" key="1">
    <citation type="submission" date="2020-04" db="EMBL/GenBank/DDBJ databases">
        <authorList>
            <person name="Alioto T."/>
            <person name="Alioto T."/>
            <person name="Gomez Garrido J."/>
        </authorList>
    </citation>
    <scope>NUCLEOTIDE SEQUENCE [LARGE SCALE GENOMIC DNA]</scope>
</reference>
<dbReference type="PANTHER" id="PTHR13143">
    <property type="entry name" value="TETRATRICOPEPTIDE REPEAT PROTEIN 19"/>
    <property type="match status" value="1"/>
</dbReference>
<keyword evidence="4" id="KW-0802">TPR repeat</keyword>
<sequence length="300" mass="34128">MQHAGNVKALETEEKKEQGSDEEDYMNFQRCELLLKERKFNEAEELVLSTLRSAEERDSIHLITYGKELMAALAMERGEFSKAEEILSGAINLLLSVGYSKENNDVIFLTIEMTNNLVKKAFKETDANKAKVWMTVAHNGYRLLKKKLLRRIDVGAKHEQTYMLLSMVYEGVAEMYSTRGILMKARSNYEKAISWGEKGFGGNMRMISLLNGLYNICMRQYNVPVAIFYLEKAIVLARKSGDQRLAEMLVKYGLILMLYGHLDQALKSCGEGLDLSKKAKDSKTVSEADECLNRINSQFL</sequence>
<keyword evidence="3" id="KW-0677">Repeat</keyword>
<feature type="region of interest" description="Disordered" evidence="7">
    <location>
        <begin position="1"/>
        <end position="23"/>
    </location>
</feature>
<evidence type="ECO:0000313" key="9">
    <source>
        <dbReference type="Proteomes" id="UP000494165"/>
    </source>
</evidence>
<dbReference type="EMBL" id="CADEPI010000120">
    <property type="protein sequence ID" value="CAB3375888.1"/>
    <property type="molecule type" value="Genomic_DNA"/>
</dbReference>
<dbReference type="InterPro" id="IPR011990">
    <property type="entry name" value="TPR-like_helical_dom_sf"/>
</dbReference>
<evidence type="ECO:0000256" key="2">
    <source>
        <dbReference type="ARBA" id="ARBA00008219"/>
    </source>
</evidence>
<protein>
    <recommendedName>
        <fullName evidence="10">MalT-like TPR region domain-containing protein</fullName>
    </recommendedName>
</protein>
<evidence type="ECO:0000256" key="6">
    <source>
        <dbReference type="ARBA" id="ARBA00023128"/>
    </source>
</evidence>